<dbReference type="GO" id="GO:0020037">
    <property type="term" value="F:heme binding"/>
    <property type="evidence" value="ECO:0007669"/>
    <property type="project" value="InterPro"/>
</dbReference>
<evidence type="ECO:0000256" key="7">
    <source>
        <dbReference type="ARBA" id="ARBA00023033"/>
    </source>
</evidence>
<dbReference type="InterPro" id="IPR036396">
    <property type="entry name" value="Cyt_P450_sf"/>
</dbReference>
<sequence length="98" mass="11079">MTFFLACLLHPETQKKAQDEIDLVTGRERLPTFQDRPRLLFVDGICNEVSRWIPIGPLGIPCVTSEDNIYEGYLVPKGGRGFMVYCCGHYNSSQGDPR</sequence>
<evidence type="ECO:0000256" key="1">
    <source>
        <dbReference type="ARBA" id="ARBA00001971"/>
    </source>
</evidence>
<comment type="similarity">
    <text evidence="2">Belongs to the cytochrome P450 family.</text>
</comment>
<evidence type="ECO:0000256" key="4">
    <source>
        <dbReference type="ARBA" id="ARBA00022723"/>
    </source>
</evidence>
<dbReference type="PANTHER" id="PTHR46300:SF7">
    <property type="entry name" value="P450, PUTATIVE (EUROFUNG)-RELATED"/>
    <property type="match status" value="1"/>
</dbReference>
<dbReference type="Pfam" id="PF00067">
    <property type="entry name" value="p450"/>
    <property type="match status" value="1"/>
</dbReference>
<keyword evidence="5" id="KW-0560">Oxidoreductase</keyword>
<reference evidence="8" key="1">
    <citation type="journal article" date="2022" name="New Phytol.">
        <title>Evolutionary transition to the ectomycorrhizal habit in the genomes of a hyperdiverse lineage of mushroom-forming fungi.</title>
        <authorList>
            <person name="Looney B."/>
            <person name="Miyauchi S."/>
            <person name="Morin E."/>
            <person name="Drula E."/>
            <person name="Courty P.E."/>
            <person name="Kohler A."/>
            <person name="Kuo A."/>
            <person name="LaButti K."/>
            <person name="Pangilinan J."/>
            <person name="Lipzen A."/>
            <person name="Riley R."/>
            <person name="Andreopoulos W."/>
            <person name="He G."/>
            <person name="Johnson J."/>
            <person name="Nolan M."/>
            <person name="Tritt A."/>
            <person name="Barry K.W."/>
            <person name="Grigoriev I.V."/>
            <person name="Nagy L.G."/>
            <person name="Hibbett D."/>
            <person name="Henrissat B."/>
            <person name="Matheny P.B."/>
            <person name="Labbe J."/>
            <person name="Martin F.M."/>
        </authorList>
    </citation>
    <scope>NUCLEOTIDE SEQUENCE</scope>
    <source>
        <strain evidence="8">BPL690</strain>
    </source>
</reference>
<dbReference type="SUPFAM" id="SSF48264">
    <property type="entry name" value="Cytochrome P450"/>
    <property type="match status" value="1"/>
</dbReference>
<accession>A0AAD4QJY3</accession>
<comment type="cofactor">
    <cofactor evidence="1">
        <name>heme</name>
        <dbReference type="ChEBI" id="CHEBI:30413"/>
    </cofactor>
</comment>
<dbReference type="GO" id="GO:0004497">
    <property type="term" value="F:monooxygenase activity"/>
    <property type="evidence" value="ECO:0007669"/>
    <property type="project" value="UniProtKB-KW"/>
</dbReference>
<dbReference type="GO" id="GO:0016705">
    <property type="term" value="F:oxidoreductase activity, acting on paired donors, with incorporation or reduction of molecular oxygen"/>
    <property type="evidence" value="ECO:0007669"/>
    <property type="project" value="InterPro"/>
</dbReference>
<keyword evidence="7" id="KW-0503">Monooxygenase</keyword>
<evidence type="ECO:0000256" key="2">
    <source>
        <dbReference type="ARBA" id="ARBA00010617"/>
    </source>
</evidence>
<evidence type="ECO:0000256" key="5">
    <source>
        <dbReference type="ARBA" id="ARBA00023002"/>
    </source>
</evidence>
<keyword evidence="4" id="KW-0479">Metal-binding</keyword>
<evidence type="ECO:0000313" key="8">
    <source>
        <dbReference type="EMBL" id="KAI0292957.1"/>
    </source>
</evidence>
<dbReference type="Proteomes" id="UP001203297">
    <property type="component" value="Unassembled WGS sequence"/>
</dbReference>
<dbReference type="PANTHER" id="PTHR46300">
    <property type="entry name" value="P450, PUTATIVE (EUROFUNG)-RELATED-RELATED"/>
    <property type="match status" value="1"/>
</dbReference>
<evidence type="ECO:0000256" key="6">
    <source>
        <dbReference type="ARBA" id="ARBA00023004"/>
    </source>
</evidence>
<evidence type="ECO:0000256" key="3">
    <source>
        <dbReference type="ARBA" id="ARBA00022617"/>
    </source>
</evidence>
<protein>
    <submittedName>
        <fullName evidence="8">Cytochrome P450</fullName>
    </submittedName>
</protein>
<keyword evidence="3" id="KW-0349">Heme</keyword>
<name>A0AAD4QJY3_9AGAM</name>
<gene>
    <name evidence="8" type="ORF">B0F90DRAFT_1767326</name>
</gene>
<comment type="caution">
    <text evidence="8">The sequence shown here is derived from an EMBL/GenBank/DDBJ whole genome shotgun (WGS) entry which is preliminary data.</text>
</comment>
<proteinExistence type="inferred from homology"/>
<keyword evidence="6" id="KW-0408">Iron</keyword>
<evidence type="ECO:0000313" key="9">
    <source>
        <dbReference type="Proteomes" id="UP001203297"/>
    </source>
</evidence>
<dbReference type="InterPro" id="IPR050364">
    <property type="entry name" value="Cytochrome_P450_fung"/>
</dbReference>
<dbReference type="Gene3D" id="1.10.630.10">
    <property type="entry name" value="Cytochrome P450"/>
    <property type="match status" value="1"/>
</dbReference>
<dbReference type="EMBL" id="WTXG01000108">
    <property type="protein sequence ID" value="KAI0292957.1"/>
    <property type="molecule type" value="Genomic_DNA"/>
</dbReference>
<dbReference type="AlphaFoldDB" id="A0AAD4QJY3"/>
<keyword evidence="9" id="KW-1185">Reference proteome</keyword>
<dbReference type="GO" id="GO:0005506">
    <property type="term" value="F:iron ion binding"/>
    <property type="evidence" value="ECO:0007669"/>
    <property type="project" value="InterPro"/>
</dbReference>
<dbReference type="InterPro" id="IPR001128">
    <property type="entry name" value="Cyt_P450"/>
</dbReference>
<organism evidence="8 9">
    <name type="scientific">Multifurca ochricompacta</name>
    <dbReference type="NCBI Taxonomy" id="376703"/>
    <lineage>
        <taxon>Eukaryota</taxon>
        <taxon>Fungi</taxon>
        <taxon>Dikarya</taxon>
        <taxon>Basidiomycota</taxon>
        <taxon>Agaricomycotina</taxon>
        <taxon>Agaricomycetes</taxon>
        <taxon>Russulales</taxon>
        <taxon>Russulaceae</taxon>
        <taxon>Multifurca</taxon>
    </lineage>
</organism>